<sequence length="55" mass="5869">MTGENDLPAPRWRSLRRARDAIAGPCLAQGSWDTADTHPASVAGQALPSSPIERI</sequence>
<dbReference type="AlphaFoldDB" id="A0A6J4U9B2"/>
<proteinExistence type="predicted"/>
<accession>A0A6J4U9B2</accession>
<reference evidence="2" key="1">
    <citation type="submission" date="2020-02" db="EMBL/GenBank/DDBJ databases">
        <authorList>
            <person name="Meier V. D."/>
        </authorList>
    </citation>
    <scope>NUCLEOTIDE SEQUENCE</scope>
    <source>
        <strain evidence="2">AVDCRST_MAG87</strain>
    </source>
</reference>
<feature type="region of interest" description="Disordered" evidence="1">
    <location>
        <begin position="28"/>
        <end position="55"/>
    </location>
</feature>
<gene>
    <name evidence="2" type="ORF">AVDCRST_MAG87-188</name>
</gene>
<evidence type="ECO:0000313" key="2">
    <source>
        <dbReference type="EMBL" id="CAA9542380.1"/>
    </source>
</evidence>
<name>A0A6J4U9B2_9BACT</name>
<dbReference type="EMBL" id="CADCWJ010000051">
    <property type="protein sequence ID" value="CAA9542380.1"/>
    <property type="molecule type" value="Genomic_DNA"/>
</dbReference>
<organism evidence="2">
    <name type="scientific">uncultured Thermomicrobiales bacterium</name>
    <dbReference type="NCBI Taxonomy" id="1645740"/>
    <lineage>
        <taxon>Bacteria</taxon>
        <taxon>Pseudomonadati</taxon>
        <taxon>Thermomicrobiota</taxon>
        <taxon>Thermomicrobia</taxon>
        <taxon>Thermomicrobiales</taxon>
        <taxon>environmental samples</taxon>
    </lineage>
</organism>
<protein>
    <submittedName>
        <fullName evidence="2">Uncharacterized protein</fullName>
    </submittedName>
</protein>
<evidence type="ECO:0000256" key="1">
    <source>
        <dbReference type="SAM" id="MobiDB-lite"/>
    </source>
</evidence>